<dbReference type="Gene3D" id="3.40.630.30">
    <property type="match status" value="1"/>
</dbReference>
<evidence type="ECO:0000259" key="3">
    <source>
        <dbReference type="PROSITE" id="PS51186"/>
    </source>
</evidence>
<dbReference type="InterPro" id="IPR016181">
    <property type="entry name" value="Acyl_CoA_acyltransferase"/>
</dbReference>
<dbReference type="CDD" id="cd04301">
    <property type="entry name" value="NAT_SF"/>
    <property type="match status" value="1"/>
</dbReference>
<feature type="domain" description="N-acetyltransferase" evidence="3">
    <location>
        <begin position="6"/>
        <end position="156"/>
    </location>
</feature>
<dbReference type="PANTHER" id="PTHR43877">
    <property type="entry name" value="AMINOALKYLPHOSPHONATE N-ACETYLTRANSFERASE-RELATED-RELATED"/>
    <property type="match status" value="1"/>
</dbReference>
<dbReference type="PROSITE" id="PS51186">
    <property type="entry name" value="GNAT"/>
    <property type="match status" value="1"/>
</dbReference>
<name>A0ABX2FMN5_9BACT</name>
<accession>A0ABX2FMN5</accession>
<dbReference type="SUPFAM" id="SSF55729">
    <property type="entry name" value="Acyl-CoA N-acyltransferases (Nat)"/>
    <property type="match status" value="1"/>
</dbReference>
<sequence>MPPPMLHLTRATADNADFRALVRLLDQDLQVRDGPAHAFYAPLNQAAMAQVKHAVVAYRHDQPVGCGAFKEFAGQQVEIKRMYVRPASRGQGVAQAVLAELERWARELPCAGCVLETGLNQPEAIGLYQKCGYQRIPNYGQYAGVANSVCLQKDAG</sequence>
<dbReference type="InterPro" id="IPR000182">
    <property type="entry name" value="GNAT_dom"/>
</dbReference>
<evidence type="ECO:0000256" key="2">
    <source>
        <dbReference type="ARBA" id="ARBA00023315"/>
    </source>
</evidence>
<evidence type="ECO:0000313" key="5">
    <source>
        <dbReference type="Proteomes" id="UP000779507"/>
    </source>
</evidence>
<evidence type="ECO:0000256" key="1">
    <source>
        <dbReference type="ARBA" id="ARBA00022679"/>
    </source>
</evidence>
<keyword evidence="5" id="KW-1185">Reference proteome</keyword>
<dbReference type="Pfam" id="PF00583">
    <property type="entry name" value="Acetyltransf_1"/>
    <property type="match status" value="1"/>
</dbReference>
<protein>
    <submittedName>
        <fullName evidence="4">GNAT superfamily N-acetyltransferase</fullName>
    </submittedName>
</protein>
<dbReference type="EMBL" id="JABSNP010000004">
    <property type="protein sequence ID" value="NRT18404.1"/>
    <property type="molecule type" value="Genomic_DNA"/>
</dbReference>
<comment type="caution">
    <text evidence="4">The sequence shown here is derived from an EMBL/GenBank/DDBJ whole genome shotgun (WGS) entry which is preliminary data.</text>
</comment>
<dbReference type="InterPro" id="IPR050832">
    <property type="entry name" value="Bact_Acetyltransf"/>
</dbReference>
<gene>
    <name evidence="4" type="ORF">HNP98_001221</name>
</gene>
<proteinExistence type="predicted"/>
<evidence type="ECO:0000313" key="4">
    <source>
        <dbReference type="EMBL" id="NRT18404.1"/>
    </source>
</evidence>
<reference evidence="4 5" key="1">
    <citation type="submission" date="2020-05" db="EMBL/GenBank/DDBJ databases">
        <title>Genomic Encyclopedia of Type Strains, Phase IV (KMG-V): Genome sequencing to study the core and pangenomes of soil and plant-associated prokaryotes.</title>
        <authorList>
            <person name="Whitman W."/>
        </authorList>
    </citation>
    <scope>NUCLEOTIDE SEQUENCE [LARGE SCALE GENOMIC DNA]</scope>
    <source>
        <strain evidence="4 5">9A</strain>
    </source>
</reference>
<organism evidence="4 5">
    <name type="scientific">Hymenobacter caeli</name>
    <dbReference type="NCBI Taxonomy" id="2735894"/>
    <lineage>
        <taxon>Bacteria</taxon>
        <taxon>Pseudomonadati</taxon>
        <taxon>Bacteroidota</taxon>
        <taxon>Cytophagia</taxon>
        <taxon>Cytophagales</taxon>
        <taxon>Hymenobacteraceae</taxon>
        <taxon>Hymenobacter</taxon>
    </lineage>
</organism>
<dbReference type="PANTHER" id="PTHR43877:SF2">
    <property type="entry name" value="AMINOALKYLPHOSPHONATE N-ACETYLTRANSFERASE-RELATED"/>
    <property type="match status" value="1"/>
</dbReference>
<keyword evidence="1" id="KW-0808">Transferase</keyword>
<dbReference type="RefSeq" id="WP_246274995.1">
    <property type="nucleotide sequence ID" value="NZ_JABSNP010000004.1"/>
</dbReference>
<dbReference type="Proteomes" id="UP000779507">
    <property type="component" value="Unassembled WGS sequence"/>
</dbReference>
<keyword evidence="2" id="KW-0012">Acyltransferase</keyword>